<dbReference type="Proteomes" id="UP000034752">
    <property type="component" value="Unassembled WGS sequence"/>
</dbReference>
<dbReference type="AlphaFoldDB" id="A0A0G1HZM9"/>
<comment type="caution">
    <text evidence="1">The sequence shown here is derived from an EMBL/GenBank/DDBJ whole genome shotgun (WGS) entry which is preliminary data.</text>
</comment>
<proteinExistence type="predicted"/>
<sequence length="244" mass="26322">MPKLSNIILAMLVLGLVYAEFLPTLSTPEAAYSSIAATPNQSELLLSFFNPTNKREATVVAPAGSVIFIQDIAEVPDKLINIAEKTGSLLSIDYAVATDKLPLSNDQSPAAIIYQPPVTDTSNTSSFSAPPDSALIEAYTAGGFNWYEEGDQVIVIFPSTQSFRSFQKSTGTETNWLQDRLQYAPLDAPGALENYLVNYHGQIVAETTTWVLVKFPSGTYLKIAKPTGNQSASTPTSGPFFAQQ</sequence>
<accession>A0A0G1HZM9</accession>
<reference evidence="1 2" key="1">
    <citation type="journal article" date="2015" name="Nature">
        <title>rRNA introns, odd ribosomes, and small enigmatic genomes across a large radiation of phyla.</title>
        <authorList>
            <person name="Brown C.T."/>
            <person name="Hug L.A."/>
            <person name="Thomas B.C."/>
            <person name="Sharon I."/>
            <person name="Castelle C.J."/>
            <person name="Singh A."/>
            <person name="Wilkins M.J."/>
            <person name="Williams K.H."/>
            <person name="Banfield J.F."/>
        </authorList>
    </citation>
    <scope>NUCLEOTIDE SEQUENCE [LARGE SCALE GENOMIC DNA]</scope>
</reference>
<evidence type="ECO:0000313" key="2">
    <source>
        <dbReference type="Proteomes" id="UP000034752"/>
    </source>
</evidence>
<organism evidence="1 2">
    <name type="scientific">candidate division Kazan bacterium GW2011_GWA1_44_22</name>
    <dbReference type="NCBI Taxonomy" id="1620410"/>
    <lineage>
        <taxon>Bacteria</taxon>
        <taxon>Bacteria division Kazan-3B-28</taxon>
    </lineage>
</organism>
<dbReference type="EMBL" id="LCIJ01000019">
    <property type="protein sequence ID" value="KKT52440.1"/>
    <property type="molecule type" value="Genomic_DNA"/>
</dbReference>
<name>A0A0G1HZM9_UNCK3</name>
<protein>
    <submittedName>
        <fullName evidence="1">Uncharacterized protein</fullName>
    </submittedName>
</protein>
<evidence type="ECO:0000313" key="1">
    <source>
        <dbReference type="EMBL" id="KKT52440.1"/>
    </source>
</evidence>
<gene>
    <name evidence="1" type="ORF">VE96_C0019G0004</name>
</gene>